<dbReference type="Pfam" id="PF15801">
    <property type="entry name" value="zf-C6H2"/>
    <property type="match status" value="1"/>
</dbReference>
<dbReference type="HAMAP" id="MF_01974">
    <property type="entry name" value="MetAP_1"/>
    <property type="match status" value="1"/>
</dbReference>
<dbReference type="PROSITE" id="PS52013">
    <property type="entry name" value="ZF_C6H2"/>
    <property type="match status" value="1"/>
</dbReference>
<evidence type="ECO:0000256" key="8">
    <source>
        <dbReference type="HAMAP-Rule" id="MF_03174"/>
    </source>
</evidence>
<evidence type="ECO:0000256" key="7">
    <source>
        <dbReference type="ARBA" id="ARBA00022833"/>
    </source>
</evidence>
<evidence type="ECO:0000256" key="4">
    <source>
        <dbReference type="ARBA" id="ARBA00022723"/>
    </source>
</evidence>
<evidence type="ECO:0000256" key="9">
    <source>
        <dbReference type="PROSITE-ProRule" id="PRU01357"/>
    </source>
</evidence>
<feature type="binding site" evidence="8">
    <location>
        <position position="337"/>
    </location>
    <ligand>
        <name>Zn(2+)</name>
        <dbReference type="ChEBI" id="CHEBI:29105"/>
        <label>4</label>
        <note>catalytic</note>
    </ligand>
</feature>
<dbReference type="EC" id="3.4.11.18" evidence="10"/>
<dbReference type="EMBL" id="LXWW01000057">
    <property type="protein sequence ID" value="OAO16845.1"/>
    <property type="molecule type" value="Genomic_DNA"/>
</dbReference>
<feature type="binding site" evidence="8">
    <location>
        <position position="306"/>
    </location>
    <ligand>
        <name>Zn(2+)</name>
        <dbReference type="ChEBI" id="CHEBI:29105"/>
        <label>4</label>
        <note>catalytic</note>
    </ligand>
</feature>
<feature type="binding site" evidence="8">
    <location>
        <position position="280"/>
    </location>
    <ligand>
        <name>a protein</name>
        <dbReference type="ChEBI" id="CHEBI:16541"/>
    </ligand>
    <ligandPart>
        <name>N-terminal L-methionine residue</name>
        <dbReference type="ChEBI" id="CHEBI:64731"/>
    </ligandPart>
</feature>
<evidence type="ECO:0000313" key="13">
    <source>
        <dbReference type="Proteomes" id="UP000078348"/>
    </source>
</evidence>
<dbReference type="NCBIfam" id="TIGR00500">
    <property type="entry name" value="met_pdase_I"/>
    <property type="match status" value="1"/>
</dbReference>
<dbReference type="Proteomes" id="UP000078348">
    <property type="component" value="Unassembled WGS sequence"/>
</dbReference>
<feature type="binding site" evidence="8">
    <location>
        <position position="210"/>
    </location>
    <ligand>
        <name>Zn(2+)</name>
        <dbReference type="ChEBI" id="CHEBI:29105"/>
        <label>3</label>
    </ligand>
</feature>
<evidence type="ECO:0000259" key="11">
    <source>
        <dbReference type="PROSITE" id="PS52013"/>
    </source>
</evidence>
<comment type="cofactor">
    <cofactor evidence="8">
        <name>Zn(2+)</name>
        <dbReference type="ChEBI" id="CHEBI:29105"/>
    </cofactor>
    <cofactor evidence="8">
        <name>Co(2+)</name>
        <dbReference type="ChEBI" id="CHEBI:48828"/>
    </cofactor>
    <cofactor evidence="8">
        <name>Mn(2+)</name>
        <dbReference type="ChEBI" id="CHEBI:29035"/>
    </cofactor>
    <cofactor evidence="8">
        <name>Fe(2+)</name>
        <dbReference type="ChEBI" id="CHEBI:29033"/>
    </cofactor>
    <text evidence="8">Binds 2 divalent metal cations per subunit. Has a high-affinity and a low affinity metal-binding site. The true nature of the physiological cofactor is under debate. The enzyme is active with zinc, cobalt, manganese or divalent iron ions. Has high activity with zinc; zinc cofactor is transferred into the active site region by the ZNG1 zinc chaperone.</text>
</comment>
<comment type="subcellular location">
    <subcellularLocation>
        <location evidence="8">Cytoplasm</location>
    </subcellularLocation>
</comment>
<comment type="caution">
    <text evidence="12">The sequence shown here is derived from an EMBL/GenBank/DDBJ whole genome shotgun (WGS) entry which is preliminary data.</text>
</comment>
<keyword evidence="6 8" id="KW-0378">Hydrolase</keyword>
<dbReference type="InterPro" id="IPR002467">
    <property type="entry name" value="Pept_M24A_MAP1"/>
</dbReference>
<keyword evidence="1 8" id="KW-0031">Aminopeptidase</keyword>
<comment type="cofactor">
    <cofactor evidence="10">
        <name>Co(2+)</name>
        <dbReference type="ChEBI" id="CHEBI:48828"/>
    </cofactor>
    <cofactor evidence="10">
        <name>Zn(2+)</name>
        <dbReference type="ChEBI" id="CHEBI:29105"/>
    </cofactor>
    <cofactor evidence="10">
        <name>Mn(2+)</name>
        <dbReference type="ChEBI" id="CHEBI:29035"/>
    </cofactor>
    <cofactor evidence="10">
        <name>Fe(2+)</name>
        <dbReference type="ChEBI" id="CHEBI:29033"/>
    </cofactor>
    <text evidence="10">Binds 2 divalent metal cations per subunit. Has a high-affinity and a low affinity metal-binding site. The true nature of the physiological cofactor is under debate. The enzyme is active with cobalt, zinc, manganese or divalent iron ions.</text>
</comment>
<dbReference type="PRINTS" id="PR00599">
    <property type="entry name" value="MAPEPTIDASE"/>
</dbReference>
<comment type="similarity">
    <text evidence="8 9">Belongs to the peptidase M24A family. Methionine aminopeptidase type 1 subfamily.</text>
</comment>
<name>A0A196SII3_BLAHN</name>
<dbReference type="InterPro" id="IPR000994">
    <property type="entry name" value="Pept_M24"/>
</dbReference>
<keyword evidence="2 8" id="KW-0963">Cytoplasm</keyword>
<feature type="binding site" evidence="8">
    <location>
        <position position="182"/>
    </location>
    <ligand>
        <name>a protein</name>
        <dbReference type="ChEBI" id="CHEBI:16541"/>
    </ligand>
    <ligandPart>
        <name>N-terminal L-methionine residue</name>
        <dbReference type="ChEBI" id="CHEBI:64731"/>
    </ligandPart>
</feature>
<dbReference type="GO" id="GO:0004239">
    <property type="term" value="F:initiator methionyl aminopeptidase activity"/>
    <property type="evidence" value="ECO:0007669"/>
    <property type="project" value="UniProtKB-UniRule"/>
</dbReference>
<keyword evidence="4 8" id="KW-0479">Metal-binding</keyword>
<dbReference type="AlphaFoldDB" id="A0A196SII3"/>
<dbReference type="CDD" id="cd01086">
    <property type="entry name" value="MetAP1"/>
    <property type="match status" value="1"/>
</dbReference>
<dbReference type="STRING" id="478820.A0A196SII3"/>
<evidence type="ECO:0000256" key="5">
    <source>
        <dbReference type="ARBA" id="ARBA00022771"/>
    </source>
</evidence>
<feature type="binding site" evidence="8">
    <location>
        <position position="199"/>
    </location>
    <ligand>
        <name>Zn(2+)</name>
        <dbReference type="ChEBI" id="CHEBI:29105"/>
        <label>3</label>
    </ligand>
</feature>
<keyword evidence="3 8" id="KW-0645">Protease</keyword>
<dbReference type="GO" id="GO:0006508">
    <property type="term" value="P:proteolysis"/>
    <property type="evidence" value="ECO:0007669"/>
    <property type="project" value="UniProtKB-KW"/>
</dbReference>
<keyword evidence="7" id="KW-0862">Zinc</keyword>
<evidence type="ECO:0000256" key="2">
    <source>
        <dbReference type="ARBA" id="ARBA00022490"/>
    </source>
</evidence>
<proteinExistence type="inferred from homology"/>
<reference evidence="12 13" key="1">
    <citation type="submission" date="2016-05" db="EMBL/GenBank/DDBJ databases">
        <title>Nuclear genome of Blastocystis sp. subtype 1 NandII.</title>
        <authorList>
            <person name="Gentekaki E."/>
            <person name="Curtis B."/>
            <person name="Stairs C."/>
            <person name="Eme L."/>
            <person name="Herman E."/>
            <person name="Klimes V."/>
            <person name="Arias M.C."/>
            <person name="Elias M."/>
            <person name="Hilliou F."/>
            <person name="Klute M."/>
            <person name="Malik S.-B."/>
            <person name="Pightling A."/>
            <person name="Rachubinski R."/>
            <person name="Salas D."/>
            <person name="Schlacht A."/>
            <person name="Suga H."/>
            <person name="Archibald J."/>
            <person name="Ball S.G."/>
            <person name="Clark G."/>
            <person name="Dacks J."/>
            <person name="Van Der Giezen M."/>
            <person name="Tsaousis A."/>
            <person name="Roger A."/>
        </authorList>
    </citation>
    <scope>NUCLEOTIDE SEQUENCE [LARGE SCALE GENOMIC DNA]</scope>
    <source>
        <strain evidence="13">ATCC 50177 / NandII</strain>
    </source>
</reference>
<feature type="binding site" evidence="8">
    <location>
        <position position="337"/>
    </location>
    <ligand>
        <name>Zn(2+)</name>
        <dbReference type="ChEBI" id="CHEBI:29105"/>
        <label>3</label>
    </ligand>
</feature>
<dbReference type="GO" id="GO:0070006">
    <property type="term" value="F:metalloaminopeptidase activity"/>
    <property type="evidence" value="ECO:0007669"/>
    <property type="project" value="UniProtKB-UniRule"/>
</dbReference>
<comment type="catalytic activity">
    <reaction evidence="8 10">
        <text>Release of N-terminal amino acids, preferentially methionine, from peptides and arylamides.</text>
        <dbReference type="EC" id="3.4.11.18"/>
    </reaction>
</comment>
<keyword evidence="5 9" id="KW-0863">Zinc-finger</keyword>
<dbReference type="InterPro" id="IPR031615">
    <property type="entry name" value="Zfn-C6H2"/>
</dbReference>
<dbReference type="OrthoDB" id="3209743at2759"/>
<feature type="domain" description="C6H2-type" evidence="11">
    <location>
        <begin position="4"/>
        <end position="57"/>
    </location>
</feature>
<comment type="function">
    <text evidence="8 10">Cotranslationally removes the N-terminal methionine from nascent proteins. The N-terminal methionine is often cleaved when the second residue in the primary sequence is small and uncharged (Met-Ala-, Cys, Gly, Pro, Ser, Thr, or Val).</text>
</comment>
<evidence type="ECO:0000313" key="12">
    <source>
        <dbReference type="EMBL" id="OAO16845.1"/>
    </source>
</evidence>
<evidence type="ECO:0000256" key="10">
    <source>
        <dbReference type="RuleBase" id="RU003653"/>
    </source>
</evidence>
<evidence type="ECO:0000256" key="6">
    <source>
        <dbReference type="ARBA" id="ARBA00022801"/>
    </source>
</evidence>
<dbReference type="InterPro" id="IPR001714">
    <property type="entry name" value="Pept_M24_MAP"/>
</dbReference>
<dbReference type="PANTHER" id="PTHR43330:SF7">
    <property type="entry name" value="METHIONINE AMINOPEPTIDASE 1"/>
    <property type="match status" value="1"/>
</dbReference>
<dbReference type="GO" id="GO:0005829">
    <property type="term" value="C:cytosol"/>
    <property type="evidence" value="ECO:0007669"/>
    <property type="project" value="TreeGrafter"/>
</dbReference>
<dbReference type="SUPFAM" id="SSF55920">
    <property type="entry name" value="Creatinase/aminopeptidase"/>
    <property type="match status" value="1"/>
</dbReference>
<dbReference type="Gene3D" id="6.10.140.2220">
    <property type="match status" value="1"/>
</dbReference>
<dbReference type="PANTHER" id="PTHR43330">
    <property type="entry name" value="METHIONINE AMINOPEPTIDASE"/>
    <property type="match status" value="1"/>
</dbReference>
<accession>A0A196SII3</accession>
<dbReference type="InterPro" id="IPR036005">
    <property type="entry name" value="Creatinase/aminopeptidase-like"/>
</dbReference>
<evidence type="ECO:0000256" key="3">
    <source>
        <dbReference type="ARBA" id="ARBA00022670"/>
    </source>
</evidence>
<keyword evidence="13" id="KW-1185">Reference proteome</keyword>
<gene>
    <name evidence="12" type="ORF">AV274_1434</name>
</gene>
<sequence>MSVEHICARPGCGKHADKLCPTCISLGLPNTYFCSQECLKLAWKDHKKYHETELNKIMPPEFHGYKFTGPLRPGKVSPMMKVPNHIRKPDYAETGHSKSEEEEMSGIEYKTEKDIMGVREACKVGREVLDIAGSVIKPGITTEEIDKVVFDECIKRNAYPSPLNYYFFPKSVCTSVNEVVCHGIPDSRKLRSGDIVNLDITVYYKGYHGDLNETFFVGKVSEEDVKLVQCAYESLRNAIAHVKPNINVRDIGNWVSDVSDQYGFFVDHNYCGHGIGKLFHCNPTVPHYRNNSGKGKVRPGMVFTIEPMINAGTTYDKLWPDNWTVVTEDGKRSAQFEHTILITETGCEILTVSPKYYDTSKPVTEMLPFDRAMFQRD</sequence>
<dbReference type="PROSITE" id="PS00680">
    <property type="entry name" value="MAP_1"/>
    <property type="match status" value="1"/>
</dbReference>
<feature type="binding site" evidence="8">
    <location>
        <position position="210"/>
    </location>
    <ligand>
        <name>Zn(2+)</name>
        <dbReference type="ChEBI" id="CHEBI:29105"/>
        <label>4</label>
        <note>catalytic</note>
    </ligand>
</feature>
<protein>
    <recommendedName>
        <fullName evidence="10">Methionine aminopeptidase</fullName>
        <ecNumber evidence="10">3.4.11.18</ecNumber>
    </recommendedName>
</protein>
<organism evidence="12 13">
    <name type="scientific">Blastocystis sp. subtype 1 (strain ATCC 50177 / NandII)</name>
    <dbReference type="NCBI Taxonomy" id="478820"/>
    <lineage>
        <taxon>Eukaryota</taxon>
        <taxon>Sar</taxon>
        <taxon>Stramenopiles</taxon>
        <taxon>Bigyra</taxon>
        <taxon>Opalozoa</taxon>
        <taxon>Opalinata</taxon>
        <taxon>Blastocystidae</taxon>
        <taxon>Blastocystis</taxon>
    </lineage>
</organism>
<dbReference type="Gene3D" id="3.90.230.10">
    <property type="entry name" value="Creatinase/methionine aminopeptidase superfamily"/>
    <property type="match status" value="1"/>
</dbReference>
<evidence type="ECO:0000256" key="1">
    <source>
        <dbReference type="ARBA" id="ARBA00022438"/>
    </source>
</evidence>
<comment type="subunit">
    <text evidence="8">Associates with the 60S ribosomal subunit of the 80S translational complex.</text>
</comment>
<dbReference type="GO" id="GO:0008270">
    <property type="term" value="F:zinc ion binding"/>
    <property type="evidence" value="ECO:0007669"/>
    <property type="project" value="UniProtKB-KW"/>
</dbReference>
<dbReference type="Pfam" id="PF00557">
    <property type="entry name" value="Peptidase_M24"/>
    <property type="match status" value="1"/>
</dbReference>
<feature type="binding site" evidence="8">
    <location>
        <position position="273"/>
    </location>
    <ligand>
        <name>Zn(2+)</name>
        <dbReference type="ChEBI" id="CHEBI:29105"/>
        <label>4</label>
        <note>catalytic</note>
    </ligand>
</feature>